<dbReference type="Proteomes" id="UP001334248">
    <property type="component" value="Unassembled WGS sequence"/>
</dbReference>
<dbReference type="RefSeq" id="XP_064728125.1">
    <property type="nucleotide sequence ID" value="XM_064875861.1"/>
</dbReference>
<dbReference type="PANTHER" id="PTHR33927:SF5">
    <property type="entry name" value="ENZYME, PUTATIVE (AFU_ORTHOLOGUE AFUA_8G01222)-RELATED"/>
    <property type="match status" value="1"/>
</dbReference>
<evidence type="ECO:0000313" key="3">
    <source>
        <dbReference type="Proteomes" id="UP001334248"/>
    </source>
</evidence>
<reference evidence="2 3" key="1">
    <citation type="journal article" date="2023" name="Res Sq">
        <title>Genomic and morphological characterization of Knufia obscura isolated from the Mars 2020 spacecraft assembly facility.</title>
        <authorList>
            <person name="Chander A.M."/>
            <person name="Teixeira M.M."/>
            <person name="Singh N.K."/>
            <person name="Williams M.P."/>
            <person name="Parker C.W."/>
            <person name="Leo P."/>
            <person name="Stajich J.E."/>
            <person name="Torok T."/>
            <person name="Tighe S."/>
            <person name="Mason C.E."/>
            <person name="Venkateswaran K."/>
        </authorList>
    </citation>
    <scope>NUCLEOTIDE SEQUENCE [LARGE SCALE GENOMIC DNA]</scope>
    <source>
        <strain evidence="2 3">CCFEE 5817</strain>
    </source>
</reference>
<feature type="transmembrane region" description="Helical" evidence="1">
    <location>
        <begin position="163"/>
        <end position="180"/>
    </location>
</feature>
<evidence type="ECO:0000313" key="2">
    <source>
        <dbReference type="EMBL" id="KAK5940035.1"/>
    </source>
</evidence>
<evidence type="ECO:0008006" key="4">
    <source>
        <dbReference type="Google" id="ProtNLM"/>
    </source>
</evidence>
<keyword evidence="1" id="KW-1133">Transmembrane helix</keyword>
<dbReference type="InterPro" id="IPR052979">
    <property type="entry name" value="Adenylate-forming_domain"/>
</dbReference>
<dbReference type="PANTHER" id="PTHR33927">
    <property type="entry name" value="TRANSMEMBRANE PROTEIN"/>
    <property type="match status" value="1"/>
</dbReference>
<feature type="transmembrane region" description="Helical" evidence="1">
    <location>
        <begin position="122"/>
        <end position="143"/>
    </location>
</feature>
<proteinExistence type="predicted"/>
<comment type="caution">
    <text evidence="2">The sequence shown here is derived from an EMBL/GenBank/DDBJ whole genome shotgun (WGS) entry which is preliminary data.</text>
</comment>
<sequence>MSAYNDVVRPPLSMSTSTLDVRMGKRSVTRKVYLRGGTRLGIRFTVYHRLSALVILPNLGFMIYEISRGGRQQPMVCLNAVAANIAITVLIRQDHIINALFWLVGEIPHWTPLWLRKHAAKLYHLGGIHSGAGIAAAVWYLFFNIAATYQRSRNEPLDAEMKATIALCALMDILLLQILIFSIPSIRSKFHNFWEQMHRFAGWLLLLCFWAFLTMYNVFDSREDTSTSLDELFYLNPAFFLLSITTISIALPWLRLRRVNVKAEPLSSHAVRLYFDYADVGPCKTPRFSTNPLIEWHSFASIPNEDAKGYSVLVSRAGDWTSYIIDNPPTTLWTRGRPARGVLYMAKLFRTILCVGTGSGIAPILGLLTLPDLKVRILWSAPDPQNTFGSDIMGMVLKADSDAVIWDTKQQSGRPDLVALAMDIYTEGNIEAVFVISNAKVTANVVSGLESQGVPAFGPIFDS</sequence>
<feature type="transmembrane region" description="Helical" evidence="1">
    <location>
        <begin position="348"/>
        <end position="370"/>
    </location>
</feature>
<accession>A0ABR0RHI1</accession>
<evidence type="ECO:0000256" key="1">
    <source>
        <dbReference type="SAM" id="Phobius"/>
    </source>
</evidence>
<dbReference type="EMBL" id="JAVHJV010000009">
    <property type="protein sequence ID" value="KAK5940035.1"/>
    <property type="molecule type" value="Genomic_DNA"/>
</dbReference>
<gene>
    <name evidence="2" type="ORF">PMZ80_007453</name>
</gene>
<protein>
    <recommendedName>
        <fullName evidence="4">Nonribosomal peptide synthetase 12</fullName>
    </recommendedName>
</protein>
<organism evidence="2 3">
    <name type="scientific">Knufia obscura</name>
    <dbReference type="NCBI Taxonomy" id="1635080"/>
    <lineage>
        <taxon>Eukaryota</taxon>
        <taxon>Fungi</taxon>
        <taxon>Dikarya</taxon>
        <taxon>Ascomycota</taxon>
        <taxon>Pezizomycotina</taxon>
        <taxon>Eurotiomycetes</taxon>
        <taxon>Chaetothyriomycetidae</taxon>
        <taxon>Chaetothyriales</taxon>
        <taxon>Trichomeriaceae</taxon>
        <taxon>Knufia</taxon>
    </lineage>
</organism>
<dbReference type="GeneID" id="90000902"/>
<feature type="transmembrane region" description="Helical" evidence="1">
    <location>
        <begin position="200"/>
        <end position="219"/>
    </location>
</feature>
<name>A0ABR0RHI1_9EURO</name>
<feature type="transmembrane region" description="Helical" evidence="1">
    <location>
        <begin position="234"/>
        <end position="254"/>
    </location>
</feature>
<keyword evidence="1" id="KW-0472">Membrane</keyword>
<keyword evidence="3" id="KW-1185">Reference proteome</keyword>
<keyword evidence="1" id="KW-0812">Transmembrane</keyword>